<reference evidence="3" key="1">
    <citation type="submission" date="2025-08" db="UniProtKB">
        <authorList>
            <consortium name="RefSeq"/>
        </authorList>
    </citation>
    <scope>IDENTIFICATION</scope>
    <source>
        <strain evidence="3">Quisiro</strain>
        <tissue evidence="3">Liver</tissue>
    </source>
</reference>
<dbReference type="InParanoid" id="A0A2I4AJ73"/>
<proteinExistence type="predicted"/>
<dbReference type="Proteomes" id="UP000192220">
    <property type="component" value="Unplaced"/>
</dbReference>
<protein>
    <submittedName>
        <fullName evidence="3">Proline-rich receptor-like protein kinase PERK2</fullName>
    </submittedName>
</protein>
<accession>A0A2I4AJ73</accession>
<dbReference type="GeneID" id="106511329"/>
<evidence type="ECO:0000313" key="3">
    <source>
        <dbReference type="RefSeq" id="XP_013855537.1"/>
    </source>
</evidence>
<feature type="compositionally biased region" description="Low complexity" evidence="1">
    <location>
        <begin position="1"/>
        <end position="11"/>
    </location>
</feature>
<feature type="compositionally biased region" description="Low complexity" evidence="1">
    <location>
        <begin position="42"/>
        <end position="113"/>
    </location>
</feature>
<dbReference type="KEGG" id="alim:106511329"/>
<gene>
    <name evidence="3" type="primary">LOC106511329</name>
</gene>
<sequence length="148" mass="15659">MRSSSETSSPSSGPPRPHVSIQSPQLQDEFLKEHQKRLASWSLTSSPLDSPCSPSSLLDSPVCPSSPVTSSLDSSLSPAPSHSSCSPSQSPSWRSGDSFSTPPLSSPELLSELRSSRTRPLRHVPAKTSLTRVFSGRGRQSSGSSPST</sequence>
<evidence type="ECO:0000313" key="2">
    <source>
        <dbReference type="Proteomes" id="UP000192220"/>
    </source>
</evidence>
<name>A0A2I4AJ73_AUSLI</name>
<organism evidence="2 3">
    <name type="scientific">Austrofundulus limnaeus</name>
    <name type="common">Annual killifish</name>
    <dbReference type="NCBI Taxonomy" id="52670"/>
    <lineage>
        <taxon>Eukaryota</taxon>
        <taxon>Metazoa</taxon>
        <taxon>Chordata</taxon>
        <taxon>Craniata</taxon>
        <taxon>Vertebrata</taxon>
        <taxon>Euteleostomi</taxon>
        <taxon>Actinopterygii</taxon>
        <taxon>Neopterygii</taxon>
        <taxon>Teleostei</taxon>
        <taxon>Neoteleostei</taxon>
        <taxon>Acanthomorphata</taxon>
        <taxon>Ovalentaria</taxon>
        <taxon>Atherinomorphae</taxon>
        <taxon>Cyprinodontiformes</taxon>
        <taxon>Rivulidae</taxon>
        <taxon>Austrofundulus</taxon>
    </lineage>
</organism>
<feature type="compositionally biased region" description="Basic residues" evidence="1">
    <location>
        <begin position="116"/>
        <end position="125"/>
    </location>
</feature>
<evidence type="ECO:0000256" key="1">
    <source>
        <dbReference type="SAM" id="MobiDB-lite"/>
    </source>
</evidence>
<dbReference type="RefSeq" id="XP_013855537.1">
    <property type="nucleotide sequence ID" value="XM_014000083.1"/>
</dbReference>
<dbReference type="AlphaFoldDB" id="A0A2I4AJ73"/>
<keyword evidence="2" id="KW-1185">Reference proteome</keyword>
<feature type="compositionally biased region" description="Low complexity" evidence="1">
    <location>
        <begin position="135"/>
        <end position="148"/>
    </location>
</feature>
<feature type="region of interest" description="Disordered" evidence="1">
    <location>
        <begin position="1"/>
        <end position="148"/>
    </location>
</feature>